<evidence type="ECO:0000313" key="2">
    <source>
        <dbReference type="Proteomes" id="UP000030708"/>
    </source>
</evidence>
<evidence type="ECO:0000313" key="1">
    <source>
        <dbReference type="EMBL" id="ETW32945.1"/>
    </source>
</evidence>
<gene>
    <name evidence="1" type="ORF">PFTANZ_06338</name>
</gene>
<dbReference type="SUPFAM" id="SSF140924">
    <property type="entry name" value="Duffy binding domain-like"/>
    <property type="match status" value="2"/>
</dbReference>
<name>A0A024VXI9_PLAFA</name>
<dbReference type="EMBL" id="KI926973">
    <property type="protein sequence ID" value="ETW32945.1"/>
    <property type="molecule type" value="Genomic_DNA"/>
</dbReference>
<proteinExistence type="predicted"/>
<evidence type="ECO:0008006" key="3">
    <source>
        <dbReference type="Google" id="ProtNLM"/>
    </source>
</evidence>
<reference evidence="1 2" key="2">
    <citation type="submission" date="2013-02" db="EMBL/GenBank/DDBJ databases">
        <title>The Genome Sequence of Plasmodium falciparum Tanzania (2000708).</title>
        <authorList>
            <consortium name="The Broad Institute Genome Sequencing Platform"/>
            <consortium name="The Broad Institute Genome Sequencing Center for Infectious Disease"/>
            <person name="Neafsey D."/>
            <person name="Cheeseman I."/>
            <person name="Volkman S."/>
            <person name="Adams J."/>
            <person name="Walker B."/>
            <person name="Young S.K."/>
            <person name="Zeng Q."/>
            <person name="Gargeya S."/>
            <person name="Fitzgerald M."/>
            <person name="Haas B."/>
            <person name="Abouelleil A."/>
            <person name="Alvarado L."/>
            <person name="Arachchi H.M."/>
            <person name="Berlin A.M."/>
            <person name="Chapman S.B."/>
            <person name="Dewar J."/>
            <person name="Goldberg J."/>
            <person name="Griggs A."/>
            <person name="Gujja S."/>
            <person name="Hansen M."/>
            <person name="Howarth C."/>
            <person name="Imamovic A."/>
            <person name="Larimer J."/>
            <person name="McCowan C."/>
            <person name="Murphy C."/>
            <person name="Neiman D."/>
            <person name="Pearson M."/>
            <person name="Priest M."/>
            <person name="Roberts A."/>
            <person name="Saif S."/>
            <person name="Shea T."/>
            <person name="Sisk P."/>
            <person name="Sykes S."/>
            <person name="Wortman J."/>
            <person name="Nusbaum C."/>
            <person name="Birren B."/>
        </authorList>
    </citation>
    <scope>NUCLEOTIDE SEQUENCE [LARGE SCALE GENOMIC DNA]</scope>
    <source>
        <strain evidence="2">Tanzania (2000708)</strain>
    </source>
</reference>
<sequence length="253" mass="29375">MTPDDYIPQRLRWMTEWAEWFCKMQSEAYKKLKEQCSQCKEKGNNCMHGRNECNTCTAACKAYRDKIKKWEKQWTKIKGKYEELYLQAQRSSAGTGFYDPDYQQVVAFFKELQKANGDNELGVATSPYFTAAGYIHQEAQISDCKIQTDFCEKKKGGNDNNEKYAFHPEPYDHKKACACDGRNPDVKVLEDPCDIVEEFLKQSSDSNGRIDKCKSKTGEFKWECDPSMFKDNNDGTCMPPRRQNLCVHYLTQL</sequence>
<organism evidence="1 2">
    <name type="scientific">Plasmodium falciparum Tanzania</name>
    <name type="common">2000708</name>
    <dbReference type="NCBI Taxonomy" id="1036725"/>
    <lineage>
        <taxon>Eukaryota</taxon>
        <taxon>Sar</taxon>
        <taxon>Alveolata</taxon>
        <taxon>Apicomplexa</taxon>
        <taxon>Aconoidasida</taxon>
        <taxon>Haemosporida</taxon>
        <taxon>Plasmodiidae</taxon>
        <taxon>Plasmodium</taxon>
        <taxon>Plasmodium (Laverania)</taxon>
    </lineage>
</organism>
<dbReference type="AlphaFoldDB" id="A0A024VXI9"/>
<dbReference type="Proteomes" id="UP000030708">
    <property type="component" value="Unassembled WGS sequence"/>
</dbReference>
<protein>
    <recommendedName>
        <fullName evidence="3">Duffy-binding-like domain-containing protein</fullName>
    </recommendedName>
</protein>
<dbReference type="InterPro" id="IPR042202">
    <property type="entry name" value="Duffy-ag-bd_sf"/>
</dbReference>
<dbReference type="Gene3D" id="1.20.1310.20">
    <property type="entry name" value="Duffy-antigen binding domain"/>
    <property type="match status" value="1"/>
</dbReference>
<dbReference type="Gene3D" id="1.20.58.830">
    <property type="match status" value="1"/>
</dbReference>
<feature type="non-terminal residue" evidence="1">
    <location>
        <position position="253"/>
    </location>
</feature>
<accession>A0A024VXI9</accession>
<reference evidence="1 2" key="1">
    <citation type="submission" date="2013-02" db="EMBL/GenBank/DDBJ databases">
        <title>The Genome Annotation of Plasmodium falciparum Tanzania (2000708).</title>
        <authorList>
            <consortium name="The Broad Institute Genome Sequencing Platform"/>
            <consortium name="The Broad Institute Genome Sequencing Center for Infectious Disease"/>
            <person name="Neafsey D."/>
            <person name="Hoffman S."/>
            <person name="Volkman S."/>
            <person name="Rosenthal P."/>
            <person name="Walker B."/>
            <person name="Young S.K."/>
            <person name="Zeng Q."/>
            <person name="Gargeya S."/>
            <person name="Fitzgerald M."/>
            <person name="Haas B."/>
            <person name="Abouelleil A."/>
            <person name="Allen A.W."/>
            <person name="Alvarado L."/>
            <person name="Arachchi H.M."/>
            <person name="Berlin A.M."/>
            <person name="Chapman S.B."/>
            <person name="Gainer-Dewar J."/>
            <person name="Goldberg J."/>
            <person name="Griggs A."/>
            <person name="Gujja S."/>
            <person name="Hansen M."/>
            <person name="Howarth C."/>
            <person name="Imamovic A."/>
            <person name="Ireland A."/>
            <person name="Larimer J."/>
            <person name="McCowan C."/>
            <person name="Murphy C."/>
            <person name="Pearson M."/>
            <person name="Poon T.W."/>
            <person name="Priest M."/>
            <person name="Roberts A."/>
            <person name="Saif S."/>
            <person name="Shea T."/>
            <person name="Sisk P."/>
            <person name="Sykes S."/>
            <person name="Wortman J."/>
            <person name="Nusbaum C."/>
            <person name="Birren B."/>
        </authorList>
    </citation>
    <scope>NUCLEOTIDE SEQUENCE [LARGE SCALE GENOMIC DNA]</scope>
    <source>
        <strain evidence="2">Tanzania (2000708)</strain>
    </source>
</reference>